<reference evidence="3" key="1">
    <citation type="submission" date="2014-05" db="EMBL/GenBank/DDBJ databases">
        <title>The genome and life-stage specific transcriptomes of Globodera pallida elucidate key aspects of plant parasitism by a cyst nematode.</title>
        <authorList>
            <person name="Cotton J.A."/>
            <person name="Lilley C.J."/>
            <person name="Jones L.M."/>
            <person name="Kikuchi T."/>
            <person name="Reid A.J."/>
            <person name="Thorpe P."/>
            <person name="Tsai I.J."/>
            <person name="Beasley H."/>
            <person name="Blok V."/>
            <person name="Cock P.J.A."/>
            <person name="Van den Akker S.E."/>
            <person name="Holroyd N."/>
            <person name="Hunt M."/>
            <person name="Mantelin S."/>
            <person name="Naghra H."/>
            <person name="Pain A."/>
            <person name="Palomares-Rius J.E."/>
            <person name="Zarowiecki M."/>
            <person name="Berriman M."/>
            <person name="Jones J.T."/>
            <person name="Urwin P.E."/>
        </authorList>
    </citation>
    <scope>NUCLEOTIDE SEQUENCE [LARGE SCALE GENOMIC DNA]</scope>
    <source>
        <strain evidence="3">Lindley</strain>
    </source>
</reference>
<evidence type="ECO:0000256" key="2">
    <source>
        <dbReference type="SAM" id="MobiDB-lite"/>
    </source>
</evidence>
<name>A0A183CG65_GLOPA</name>
<evidence type="ECO:0000256" key="1">
    <source>
        <dbReference type="SAM" id="Coils"/>
    </source>
</evidence>
<keyword evidence="3" id="KW-1185">Reference proteome</keyword>
<accession>A0A183CG65</accession>
<dbReference type="AlphaFoldDB" id="A0A183CG65"/>
<evidence type="ECO:0000313" key="3">
    <source>
        <dbReference type="Proteomes" id="UP000050741"/>
    </source>
</evidence>
<feature type="coiled-coil region" evidence="1">
    <location>
        <begin position="105"/>
        <end position="132"/>
    </location>
</feature>
<sequence>MSEGAPLFPPPLTTPPPPVMEDPIGDFDPSDWKDPVNTSQQVIFNLLSEPTLEQTKPKTKPKEMKENAAQTELTDMESHLRAENQRSNEKIGDLDFNLYEAESAQNILSEENQQLLKQIAKLKEDALVMKQNAAYEENERYKEHLLGETSQQGGQMSLDIGYTRTDTMNALSELKHLRTQTCIDQNKIADLEIEVTMLRAKAETRQKVAVEKAQLVPQLNELRDVQSRYQQLKKTSDEVNQRNAVLEASQRELEQNKRSLEAQLDAATKQLNSGTQSKEGILERYKKATAQLTDLETEGIKLSAKYTSARNLERKYWDERNKFEQEKRELEVFDATGPETQTARRKRPASLKVLRKPLPIRVPNGPSTE</sequence>
<feature type="compositionally biased region" description="Pro residues" evidence="2">
    <location>
        <begin position="7"/>
        <end position="20"/>
    </location>
</feature>
<evidence type="ECO:0000313" key="4">
    <source>
        <dbReference type="WBParaSite" id="GPLIN_001187000"/>
    </source>
</evidence>
<reference evidence="4" key="2">
    <citation type="submission" date="2016-06" db="UniProtKB">
        <authorList>
            <consortium name="WormBaseParasite"/>
        </authorList>
    </citation>
    <scope>IDENTIFICATION</scope>
</reference>
<dbReference type="WBParaSite" id="GPLIN_001187000">
    <property type="protein sequence ID" value="GPLIN_001187000"/>
    <property type="gene ID" value="GPLIN_001187000"/>
</dbReference>
<feature type="coiled-coil region" evidence="1">
    <location>
        <begin position="222"/>
        <end position="329"/>
    </location>
</feature>
<feature type="region of interest" description="Disordered" evidence="2">
    <location>
        <begin position="1"/>
        <end position="36"/>
    </location>
</feature>
<organism evidence="3 4">
    <name type="scientific">Globodera pallida</name>
    <name type="common">Potato cyst nematode worm</name>
    <name type="synonym">Heterodera pallida</name>
    <dbReference type="NCBI Taxonomy" id="36090"/>
    <lineage>
        <taxon>Eukaryota</taxon>
        <taxon>Metazoa</taxon>
        <taxon>Ecdysozoa</taxon>
        <taxon>Nematoda</taxon>
        <taxon>Chromadorea</taxon>
        <taxon>Rhabditida</taxon>
        <taxon>Tylenchina</taxon>
        <taxon>Tylenchomorpha</taxon>
        <taxon>Tylenchoidea</taxon>
        <taxon>Heteroderidae</taxon>
        <taxon>Heteroderinae</taxon>
        <taxon>Globodera</taxon>
    </lineage>
</organism>
<proteinExistence type="predicted"/>
<protein>
    <submittedName>
        <fullName evidence="4">Chromosome segregation protein SMC</fullName>
    </submittedName>
</protein>
<dbReference type="Proteomes" id="UP000050741">
    <property type="component" value="Unassembled WGS sequence"/>
</dbReference>
<keyword evidence="1" id="KW-0175">Coiled coil</keyword>